<accession>A0AAN9PWY3</accession>
<evidence type="ECO:0000313" key="3">
    <source>
        <dbReference type="Proteomes" id="UP001367508"/>
    </source>
</evidence>
<protein>
    <submittedName>
        <fullName evidence="2">Uncharacterized protein</fullName>
    </submittedName>
</protein>
<dbReference type="EMBL" id="JAYMYQ010000008">
    <property type="protein sequence ID" value="KAK7315515.1"/>
    <property type="molecule type" value="Genomic_DNA"/>
</dbReference>
<name>A0AAN9PWY3_CANGL</name>
<dbReference type="AlphaFoldDB" id="A0AAN9PWY3"/>
<evidence type="ECO:0000313" key="2">
    <source>
        <dbReference type="EMBL" id="KAK7315515.1"/>
    </source>
</evidence>
<proteinExistence type="predicted"/>
<organism evidence="2 3">
    <name type="scientific">Canavalia gladiata</name>
    <name type="common">Sword bean</name>
    <name type="synonym">Dolichos gladiatus</name>
    <dbReference type="NCBI Taxonomy" id="3824"/>
    <lineage>
        <taxon>Eukaryota</taxon>
        <taxon>Viridiplantae</taxon>
        <taxon>Streptophyta</taxon>
        <taxon>Embryophyta</taxon>
        <taxon>Tracheophyta</taxon>
        <taxon>Spermatophyta</taxon>
        <taxon>Magnoliopsida</taxon>
        <taxon>eudicotyledons</taxon>
        <taxon>Gunneridae</taxon>
        <taxon>Pentapetalae</taxon>
        <taxon>rosids</taxon>
        <taxon>fabids</taxon>
        <taxon>Fabales</taxon>
        <taxon>Fabaceae</taxon>
        <taxon>Papilionoideae</taxon>
        <taxon>50 kb inversion clade</taxon>
        <taxon>NPAAA clade</taxon>
        <taxon>indigoferoid/millettioid clade</taxon>
        <taxon>Phaseoleae</taxon>
        <taxon>Canavalia</taxon>
    </lineage>
</organism>
<sequence length="136" mass="15260">MLKEEAMEVQHLPGQLNFKIPEPSSQLHPKFARENPPPMSVDLSLSYEINLLSSLELPDLLSREDEAKNKKTAPQAPEEENIAGAFFREEVVSKVYWAQILYYAKEGSQILQKGKALQLPLGGIDYLGLSPDTHEV</sequence>
<reference evidence="2 3" key="1">
    <citation type="submission" date="2024-01" db="EMBL/GenBank/DDBJ databases">
        <title>The genomes of 5 underutilized Papilionoideae crops provide insights into root nodulation and disease resistanc.</title>
        <authorList>
            <person name="Jiang F."/>
        </authorList>
    </citation>
    <scope>NUCLEOTIDE SEQUENCE [LARGE SCALE GENOMIC DNA]</scope>
    <source>
        <strain evidence="2">LVBAO_FW01</strain>
        <tissue evidence="2">Leaves</tissue>
    </source>
</reference>
<comment type="caution">
    <text evidence="2">The sequence shown here is derived from an EMBL/GenBank/DDBJ whole genome shotgun (WGS) entry which is preliminary data.</text>
</comment>
<dbReference type="Proteomes" id="UP001367508">
    <property type="component" value="Unassembled WGS sequence"/>
</dbReference>
<feature type="region of interest" description="Disordered" evidence="1">
    <location>
        <begin position="1"/>
        <end position="35"/>
    </location>
</feature>
<gene>
    <name evidence="2" type="ORF">VNO77_34065</name>
</gene>
<evidence type="ECO:0000256" key="1">
    <source>
        <dbReference type="SAM" id="MobiDB-lite"/>
    </source>
</evidence>
<keyword evidence="3" id="KW-1185">Reference proteome</keyword>